<dbReference type="InterPro" id="IPR036909">
    <property type="entry name" value="Cyt_c-like_dom_sf"/>
</dbReference>
<keyword evidence="4" id="KW-0479">Metal-binding</keyword>
<evidence type="ECO:0000256" key="2">
    <source>
        <dbReference type="ARBA" id="ARBA00008156"/>
    </source>
</evidence>
<protein>
    <recommendedName>
        <fullName evidence="8">Cytochrome c domain-containing protein</fullName>
    </recommendedName>
</protein>
<keyword evidence="7" id="KW-0408">Iron</keyword>
<feature type="domain" description="Cytochrome c" evidence="8">
    <location>
        <begin position="26"/>
        <end position="105"/>
    </location>
</feature>
<dbReference type="SMART" id="SM00564">
    <property type="entry name" value="PQQ"/>
    <property type="match status" value="5"/>
</dbReference>
<dbReference type="GO" id="GO:0020037">
    <property type="term" value="F:heme binding"/>
    <property type="evidence" value="ECO:0007669"/>
    <property type="project" value="InterPro"/>
</dbReference>
<evidence type="ECO:0000256" key="1">
    <source>
        <dbReference type="ARBA" id="ARBA00001931"/>
    </source>
</evidence>
<dbReference type="InterPro" id="IPR011047">
    <property type="entry name" value="Quinoprotein_ADH-like_sf"/>
</dbReference>
<dbReference type="InterPro" id="IPR002372">
    <property type="entry name" value="PQQ_rpt_dom"/>
</dbReference>
<keyword evidence="6" id="KW-0560">Oxidoreductase</keyword>
<organism evidence="9">
    <name type="scientific">marine metagenome</name>
    <dbReference type="NCBI Taxonomy" id="408172"/>
    <lineage>
        <taxon>unclassified sequences</taxon>
        <taxon>metagenomes</taxon>
        <taxon>ecological metagenomes</taxon>
    </lineage>
</organism>
<dbReference type="GO" id="GO:0009055">
    <property type="term" value="F:electron transfer activity"/>
    <property type="evidence" value="ECO:0007669"/>
    <property type="project" value="InterPro"/>
</dbReference>
<dbReference type="Pfam" id="PF01011">
    <property type="entry name" value="PQQ"/>
    <property type="match status" value="2"/>
</dbReference>
<comment type="cofactor">
    <cofactor evidence="1">
        <name>pyrroloquinoline quinone</name>
        <dbReference type="ChEBI" id="CHEBI:58442"/>
    </cofactor>
</comment>
<dbReference type="Pfam" id="PF13442">
    <property type="entry name" value="Cytochrome_CBB3"/>
    <property type="match status" value="1"/>
</dbReference>
<dbReference type="GO" id="GO:0016491">
    <property type="term" value="F:oxidoreductase activity"/>
    <property type="evidence" value="ECO:0007669"/>
    <property type="project" value="UniProtKB-KW"/>
</dbReference>
<dbReference type="InterPro" id="IPR018391">
    <property type="entry name" value="PQQ_b-propeller_rpt"/>
</dbReference>
<evidence type="ECO:0000256" key="3">
    <source>
        <dbReference type="ARBA" id="ARBA00022617"/>
    </source>
</evidence>
<evidence type="ECO:0000256" key="7">
    <source>
        <dbReference type="ARBA" id="ARBA00023004"/>
    </source>
</evidence>
<name>A0A381QDB1_9ZZZZ</name>
<gene>
    <name evidence="9" type="ORF">METZ01_LOCUS29822</name>
</gene>
<evidence type="ECO:0000256" key="6">
    <source>
        <dbReference type="ARBA" id="ARBA00023002"/>
    </source>
</evidence>
<reference evidence="9" key="1">
    <citation type="submission" date="2018-05" db="EMBL/GenBank/DDBJ databases">
        <authorList>
            <person name="Lanie J.A."/>
            <person name="Ng W.-L."/>
            <person name="Kazmierczak K.M."/>
            <person name="Andrzejewski T.M."/>
            <person name="Davidsen T.M."/>
            <person name="Wayne K.J."/>
            <person name="Tettelin H."/>
            <person name="Glass J.I."/>
            <person name="Rusch D."/>
            <person name="Podicherti R."/>
            <person name="Tsui H.-C.T."/>
            <person name="Winkler M.E."/>
        </authorList>
    </citation>
    <scope>NUCLEOTIDE SEQUENCE</scope>
</reference>
<dbReference type="PROSITE" id="PS51007">
    <property type="entry name" value="CYTC"/>
    <property type="match status" value="1"/>
</dbReference>
<evidence type="ECO:0000256" key="4">
    <source>
        <dbReference type="ARBA" id="ARBA00022723"/>
    </source>
</evidence>
<evidence type="ECO:0000259" key="8">
    <source>
        <dbReference type="PROSITE" id="PS51007"/>
    </source>
</evidence>
<keyword evidence="5" id="KW-0732">Signal</keyword>
<proteinExistence type="inferred from homology"/>
<dbReference type="Gene3D" id="2.140.10.10">
    <property type="entry name" value="Quinoprotein alcohol dehydrogenase-like superfamily"/>
    <property type="match status" value="1"/>
</dbReference>
<dbReference type="InterPro" id="IPR009056">
    <property type="entry name" value="Cyt_c-like_dom"/>
</dbReference>
<evidence type="ECO:0000256" key="5">
    <source>
        <dbReference type="ARBA" id="ARBA00022729"/>
    </source>
</evidence>
<dbReference type="SUPFAM" id="SSF46626">
    <property type="entry name" value="Cytochrome c"/>
    <property type="match status" value="1"/>
</dbReference>
<comment type="similarity">
    <text evidence="2">Belongs to the bacterial PQQ dehydrogenase family.</text>
</comment>
<dbReference type="SUPFAM" id="SSF50998">
    <property type="entry name" value="Quinoprotein alcohol dehydrogenase-like"/>
    <property type="match status" value="1"/>
</dbReference>
<accession>A0A381QDB1</accession>
<evidence type="ECO:0000313" key="9">
    <source>
        <dbReference type="EMBL" id="SUZ76968.1"/>
    </source>
</evidence>
<keyword evidence="3" id="KW-0349">Heme</keyword>
<dbReference type="PANTHER" id="PTHR32303">
    <property type="entry name" value="QUINOPROTEIN ALCOHOL DEHYDROGENASE (CYTOCHROME C)"/>
    <property type="match status" value="1"/>
</dbReference>
<dbReference type="AlphaFoldDB" id="A0A381QDB1"/>
<sequence length="723" mass="77792">MAAILAASGISAQAPDQTRQATYTADQAVGGATVYQQTCASCHLPDLAGSFESPPLAGPDFRNTWGARSVSDLLALVRETMPPESPGSLGEGQYVALVAFILRENGVASAQARLNVSSSGRVFAATDAEAVTASVPVRAPVRLPVPGRVGTDPTPGTLSSAPEVAVITERATGTTRTYRAPRNFTPVSDLDLANPPDGDWLHWRGTPGAQGYSPLAQITSENVHRLSLAWVWGMEPGTSQPSFLVRDNVIFIPNQANVIQALDATDGTLLWEYRRTFPEGTAIGRGHLRSLALWEDLIFVATLDASLVALDARTGVVRWETVIEDPALGYGNSSGPIVADGKVINGISGCTRLNEQSCFITAHDARTGRELWRTLTVALPGEPGGDTWGDLSFEQRGGADVWIPGSWDPDLGLVYFGTAQAKPWVAASRGLSTSDSTLYANSTLALDVDDGRIVWYRQHVPGETLDLDEAFEQVLVDVDGQPLHLSIGKSGILWKLDRRDGSFLGLTETVYQNVFSLVDRETGAVQYREDIQEARIGDWMSVCPSTAGGHNWPSTAYHPGAGVLVAPLSQSCMEMSGREVRLDPGRGGSGGDRRWFPMPGTEERFGKLAAYDVRTLEEVWSVEQNAPFLTGVLTTAGGVAFVGDYDRWVRAYDVETGDNLWESRLGSTVMGFPVTFEVDGVQYFGIPTGRGGGSPWRIGNFLTPEMMSPDGHNALYVFKLSEP</sequence>
<dbReference type="EMBL" id="UINC01001298">
    <property type="protein sequence ID" value="SUZ76968.1"/>
    <property type="molecule type" value="Genomic_DNA"/>
</dbReference>
<dbReference type="Gene3D" id="1.10.760.10">
    <property type="entry name" value="Cytochrome c-like domain"/>
    <property type="match status" value="1"/>
</dbReference>
<dbReference type="GO" id="GO:0046872">
    <property type="term" value="F:metal ion binding"/>
    <property type="evidence" value="ECO:0007669"/>
    <property type="project" value="UniProtKB-KW"/>
</dbReference>